<sequence length="92" mass="10170">MLISSVALQLPSSRCIFAVMRRGRNDVHYNGLLTIKGRVVSPAGQLHTFGISISEDDSDTLTVIGVLEKLFQDVSFFSVYCINKGLRCGYGW</sequence>
<dbReference type="AlphaFoldDB" id="A0A8K0IL39"/>
<comment type="caution">
    <text evidence="1">The sequence shown here is derived from an EMBL/GenBank/DDBJ whole genome shotgun (WGS) entry which is preliminary data.</text>
</comment>
<name>A0A8K0IL39_COCNU</name>
<reference evidence="1" key="1">
    <citation type="journal article" date="2017" name="Gigascience">
        <title>The genome draft of coconut (Cocos nucifera).</title>
        <authorList>
            <person name="Xiao Y."/>
            <person name="Xu P."/>
            <person name="Fan H."/>
            <person name="Baudouin L."/>
            <person name="Xia W."/>
            <person name="Bocs S."/>
            <person name="Xu J."/>
            <person name="Li Q."/>
            <person name="Guo A."/>
            <person name="Zhou L."/>
            <person name="Li J."/>
            <person name="Wu Y."/>
            <person name="Ma Z."/>
            <person name="Armero A."/>
            <person name="Issali A.E."/>
            <person name="Liu N."/>
            <person name="Peng M."/>
            <person name="Yang Y."/>
        </authorList>
    </citation>
    <scope>NUCLEOTIDE SEQUENCE</scope>
    <source>
        <tissue evidence="1">Spear leaf of Hainan Tall coconut</tissue>
    </source>
</reference>
<evidence type="ECO:0000313" key="2">
    <source>
        <dbReference type="Proteomes" id="UP000797356"/>
    </source>
</evidence>
<gene>
    <name evidence="1" type="ORF">COCNU_09G008270</name>
</gene>
<proteinExistence type="predicted"/>
<accession>A0A8K0IL39</accession>
<evidence type="ECO:0000313" key="1">
    <source>
        <dbReference type="EMBL" id="KAG1361364.1"/>
    </source>
</evidence>
<keyword evidence="2" id="KW-1185">Reference proteome</keyword>
<dbReference type="Proteomes" id="UP000797356">
    <property type="component" value="Chromosome 9"/>
</dbReference>
<protein>
    <submittedName>
        <fullName evidence="1">Uncharacterized protein</fullName>
    </submittedName>
</protein>
<organism evidence="1 2">
    <name type="scientific">Cocos nucifera</name>
    <name type="common">Coconut palm</name>
    <dbReference type="NCBI Taxonomy" id="13894"/>
    <lineage>
        <taxon>Eukaryota</taxon>
        <taxon>Viridiplantae</taxon>
        <taxon>Streptophyta</taxon>
        <taxon>Embryophyta</taxon>
        <taxon>Tracheophyta</taxon>
        <taxon>Spermatophyta</taxon>
        <taxon>Magnoliopsida</taxon>
        <taxon>Liliopsida</taxon>
        <taxon>Arecaceae</taxon>
        <taxon>Arecoideae</taxon>
        <taxon>Cocoseae</taxon>
        <taxon>Attaleinae</taxon>
        <taxon>Cocos</taxon>
    </lineage>
</organism>
<reference evidence="1" key="2">
    <citation type="submission" date="2019-07" db="EMBL/GenBank/DDBJ databases">
        <authorList>
            <person name="Yang Y."/>
            <person name="Bocs S."/>
            <person name="Baudouin L."/>
        </authorList>
    </citation>
    <scope>NUCLEOTIDE SEQUENCE</scope>
    <source>
        <tissue evidence="1">Spear leaf of Hainan Tall coconut</tissue>
    </source>
</reference>
<dbReference type="EMBL" id="CM017880">
    <property type="protein sequence ID" value="KAG1361364.1"/>
    <property type="molecule type" value="Genomic_DNA"/>
</dbReference>